<evidence type="ECO:0000256" key="1">
    <source>
        <dbReference type="ARBA" id="ARBA00006739"/>
    </source>
</evidence>
<dbReference type="CDD" id="cd06423">
    <property type="entry name" value="CESA_like"/>
    <property type="match status" value="1"/>
</dbReference>
<accession>A0ABS2CL88</accession>
<comment type="caution">
    <text evidence="6">The sequence shown here is derived from an EMBL/GenBank/DDBJ whole genome shotgun (WGS) entry which is preliminary data.</text>
</comment>
<keyword evidence="4" id="KW-0472">Membrane</keyword>
<evidence type="ECO:0000256" key="3">
    <source>
        <dbReference type="ARBA" id="ARBA00022679"/>
    </source>
</evidence>
<dbReference type="RefSeq" id="WP_204131123.1">
    <property type="nucleotide sequence ID" value="NZ_JAFDVD010000009.1"/>
</dbReference>
<keyword evidence="4" id="KW-1133">Transmembrane helix</keyword>
<dbReference type="InterPro" id="IPR001173">
    <property type="entry name" value="Glyco_trans_2-like"/>
</dbReference>
<organism evidence="6 7">
    <name type="scientific">Phycicoccus sonneratiae</name>
    <dbReference type="NCBI Taxonomy" id="2807628"/>
    <lineage>
        <taxon>Bacteria</taxon>
        <taxon>Bacillati</taxon>
        <taxon>Actinomycetota</taxon>
        <taxon>Actinomycetes</taxon>
        <taxon>Micrococcales</taxon>
        <taxon>Intrasporangiaceae</taxon>
        <taxon>Phycicoccus</taxon>
    </lineage>
</organism>
<reference evidence="6" key="1">
    <citation type="submission" date="2021-02" db="EMBL/GenBank/DDBJ databases">
        <title>Phycicoccus sp. MQZ13P-5T, whole genome shotgun sequence.</title>
        <authorList>
            <person name="Tuo L."/>
        </authorList>
    </citation>
    <scope>NUCLEOTIDE SEQUENCE</scope>
    <source>
        <strain evidence="6">MQZ13P-5</strain>
    </source>
</reference>
<evidence type="ECO:0000256" key="4">
    <source>
        <dbReference type="SAM" id="Phobius"/>
    </source>
</evidence>
<feature type="domain" description="Glycosyltransferase 2-like" evidence="5">
    <location>
        <begin position="70"/>
        <end position="117"/>
    </location>
</feature>
<proteinExistence type="inferred from homology"/>
<evidence type="ECO:0000313" key="7">
    <source>
        <dbReference type="Proteomes" id="UP001430172"/>
    </source>
</evidence>
<gene>
    <name evidence="6" type="ORF">JQN70_09670</name>
</gene>
<evidence type="ECO:0000256" key="2">
    <source>
        <dbReference type="ARBA" id="ARBA00022676"/>
    </source>
</evidence>
<evidence type="ECO:0000313" key="6">
    <source>
        <dbReference type="EMBL" id="MBM6400652.1"/>
    </source>
</evidence>
<keyword evidence="7" id="KW-1185">Reference proteome</keyword>
<dbReference type="Gene3D" id="3.90.550.10">
    <property type="entry name" value="Spore Coat Polysaccharide Biosynthesis Protein SpsA, Chain A"/>
    <property type="match status" value="1"/>
</dbReference>
<evidence type="ECO:0000259" key="5">
    <source>
        <dbReference type="Pfam" id="PF00535"/>
    </source>
</evidence>
<keyword evidence="4" id="KW-0812">Transmembrane</keyword>
<feature type="transmembrane region" description="Helical" evidence="4">
    <location>
        <begin position="362"/>
        <end position="390"/>
    </location>
</feature>
<protein>
    <submittedName>
        <fullName evidence="6">Glycosyltransferase family 2 protein</fullName>
    </submittedName>
</protein>
<keyword evidence="2" id="KW-0328">Glycosyltransferase</keyword>
<name>A0ABS2CL88_9MICO</name>
<dbReference type="PANTHER" id="PTHR43630:SF1">
    <property type="entry name" value="POLY-BETA-1,6-N-ACETYL-D-GLUCOSAMINE SYNTHASE"/>
    <property type="match status" value="1"/>
</dbReference>
<dbReference type="Proteomes" id="UP001430172">
    <property type="component" value="Unassembled WGS sequence"/>
</dbReference>
<keyword evidence="3" id="KW-0808">Transferase</keyword>
<sequence length="482" mass="53770">MTWPEVHDVGNAVLTAFFGVTAPVVFAYFLLINTSYLVLVVLAAGGFRRHMREKETRRDLTAGEMAPGVSVIVPAYNEETLIVTSVRALLALRYPQHEVVVVDDGSTDGMLAALVEAFDLVPLPARATGEIPVRAQVTGTLVPRNGHTRLLVVTKTNSGRSEAINTGINAAREPIIAIIDADSILEPDALIRVTQPFIDDPNRVVGAGGTVRAVNGSTVTAGRLVRLRMPRSWLARAQVMEYLRSFLIGRTGWASIGTLLLISGAFGVYRRDVVIAAGGLDPDSIGEDFELCLRVHRMMRDAGREYRMVFVPEPVCWTEVPSTTAVLRRQRSRWHRGLWETLWAYRGMLFRRRYGRVGWLGLPYYWAFELFAPVLEIVGLVVVPLGLLFGAVNVKYALLLLAVSYGYAVVVTFAAMSVEEWAFHRYDRWRDLVVAVAATVFENVGYRQMTVWWRLEGWWASLRGRQQVWGVMTRAGFEEGTT</sequence>
<dbReference type="Pfam" id="PF00535">
    <property type="entry name" value="Glycos_transf_2"/>
    <property type="match status" value="1"/>
</dbReference>
<dbReference type="SUPFAM" id="SSF53448">
    <property type="entry name" value="Nucleotide-diphospho-sugar transferases"/>
    <property type="match status" value="1"/>
</dbReference>
<dbReference type="Pfam" id="PF13641">
    <property type="entry name" value="Glyco_tranf_2_3"/>
    <property type="match status" value="1"/>
</dbReference>
<dbReference type="PANTHER" id="PTHR43630">
    <property type="entry name" value="POLY-BETA-1,6-N-ACETYL-D-GLUCOSAMINE SYNTHASE"/>
    <property type="match status" value="1"/>
</dbReference>
<feature type="transmembrane region" description="Helical" evidence="4">
    <location>
        <begin position="396"/>
        <end position="418"/>
    </location>
</feature>
<feature type="transmembrane region" description="Helical" evidence="4">
    <location>
        <begin position="25"/>
        <end position="47"/>
    </location>
</feature>
<comment type="similarity">
    <text evidence="1">Belongs to the glycosyltransferase 2 family.</text>
</comment>
<dbReference type="EMBL" id="JAFDVD010000009">
    <property type="protein sequence ID" value="MBM6400652.1"/>
    <property type="molecule type" value="Genomic_DNA"/>
</dbReference>
<dbReference type="InterPro" id="IPR029044">
    <property type="entry name" value="Nucleotide-diphossugar_trans"/>
</dbReference>